<gene>
    <name evidence="1" type="ORF">JOB18_020783</name>
</gene>
<reference evidence="1 2" key="1">
    <citation type="journal article" date="2021" name="Sci. Rep.">
        <title>Chromosome anchoring in Senegalese sole (Solea senegalensis) reveals sex-associated markers and genome rearrangements in flatfish.</title>
        <authorList>
            <person name="Guerrero-Cozar I."/>
            <person name="Gomez-Garrido J."/>
            <person name="Berbel C."/>
            <person name="Martinez-Blanch J.F."/>
            <person name="Alioto T."/>
            <person name="Claros M.G."/>
            <person name="Gagnaire P.A."/>
            <person name="Manchado M."/>
        </authorList>
    </citation>
    <scope>NUCLEOTIDE SEQUENCE [LARGE SCALE GENOMIC DNA]</scope>
    <source>
        <strain evidence="1">Sse05_10M</strain>
    </source>
</reference>
<dbReference type="PANTHER" id="PTHR31025:SF19">
    <property type="entry name" value="SI:CH73-42K18.1-RELATED"/>
    <property type="match status" value="1"/>
</dbReference>
<keyword evidence="2" id="KW-1185">Reference proteome</keyword>
<sequence length="100" mass="11675">MRGMQVGLLIGHEEPLHGAFPLKVFNVAVVVEETIIIHDLQDVPTGFAMLMAAIYCLNLRYPHHMKYTFEFLQRVIMGIKPDQCSARIHWLRNKLLRYRL</sequence>
<evidence type="ECO:0000313" key="2">
    <source>
        <dbReference type="Proteomes" id="UP000693946"/>
    </source>
</evidence>
<comment type="caution">
    <text evidence="1">The sequence shown here is derived from an EMBL/GenBank/DDBJ whole genome shotgun (WGS) entry which is preliminary data.</text>
</comment>
<evidence type="ECO:0000313" key="1">
    <source>
        <dbReference type="EMBL" id="KAG7510400.1"/>
    </source>
</evidence>
<dbReference type="PANTHER" id="PTHR31025">
    <property type="entry name" value="SI:CH211-196P9.1-RELATED"/>
    <property type="match status" value="1"/>
</dbReference>
<proteinExistence type="predicted"/>
<organism evidence="1 2">
    <name type="scientific">Solea senegalensis</name>
    <name type="common">Senegalese sole</name>
    <dbReference type="NCBI Taxonomy" id="28829"/>
    <lineage>
        <taxon>Eukaryota</taxon>
        <taxon>Metazoa</taxon>
        <taxon>Chordata</taxon>
        <taxon>Craniata</taxon>
        <taxon>Vertebrata</taxon>
        <taxon>Euteleostomi</taxon>
        <taxon>Actinopterygii</taxon>
        <taxon>Neopterygii</taxon>
        <taxon>Teleostei</taxon>
        <taxon>Neoteleostei</taxon>
        <taxon>Acanthomorphata</taxon>
        <taxon>Carangaria</taxon>
        <taxon>Pleuronectiformes</taxon>
        <taxon>Pleuronectoidei</taxon>
        <taxon>Soleidae</taxon>
        <taxon>Solea</taxon>
    </lineage>
</organism>
<protein>
    <submittedName>
        <fullName evidence="1">Uncharacterized protein</fullName>
    </submittedName>
</protein>
<dbReference type="EMBL" id="JAGKHQ010000008">
    <property type="protein sequence ID" value="KAG7510400.1"/>
    <property type="molecule type" value="Genomic_DNA"/>
</dbReference>
<dbReference type="AlphaFoldDB" id="A0AAV6RYF9"/>
<name>A0AAV6RYF9_SOLSE</name>
<accession>A0AAV6RYF9</accession>
<dbReference type="Proteomes" id="UP000693946">
    <property type="component" value="Linkage Group LG16"/>
</dbReference>